<evidence type="ECO:0000313" key="2">
    <source>
        <dbReference type="EMBL" id="JAC53676.1"/>
    </source>
</evidence>
<organism evidence="2">
    <name type="scientific">Bactrocera dorsalis</name>
    <name type="common">Oriental fruit fly</name>
    <name type="synonym">Dacus dorsalis</name>
    <dbReference type="NCBI Taxonomy" id="27457"/>
    <lineage>
        <taxon>Eukaryota</taxon>
        <taxon>Metazoa</taxon>
        <taxon>Ecdysozoa</taxon>
        <taxon>Arthropoda</taxon>
        <taxon>Hexapoda</taxon>
        <taxon>Insecta</taxon>
        <taxon>Pterygota</taxon>
        <taxon>Neoptera</taxon>
        <taxon>Endopterygota</taxon>
        <taxon>Diptera</taxon>
        <taxon>Brachycera</taxon>
        <taxon>Muscomorpha</taxon>
        <taxon>Tephritoidea</taxon>
        <taxon>Tephritidae</taxon>
        <taxon>Bactrocera</taxon>
        <taxon>Bactrocera</taxon>
    </lineage>
</organism>
<protein>
    <submittedName>
        <fullName evidence="2">Uncharacterized protein</fullName>
    </submittedName>
</protein>
<proteinExistence type="predicted"/>
<reference evidence="2" key="1">
    <citation type="journal article" date="2014" name="BMC Genomics">
        <title>Characterizing the developmental transcriptome of the oriental fruit fly, Bactrocera dorsalis (Diptera: Tephritidae) through comparative genomic analysis with Drosophila melanogaster utilizing modENCODE datasets.</title>
        <authorList>
            <person name="Geib S.M."/>
            <person name="Calla B."/>
            <person name="Hall B."/>
            <person name="Hou S."/>
            <person name="Manoukis N.C."/>
        </authorList>
    </citation>
    <scope>NUCLEOTIDE SEQUENCE</scope>
    <source>
        <strain evidence="2">Punador</strain>
    </source>
</reference>
<evidence type="ECO:0000256" key="1">
    <source>
        <dbReference type="SAM" id="MobiDB-lite"/>
    </source>
</evidence>
<dbReference type="AlphaFoldDB" id="A0A034WDN7"/>
<feature type="region of interest" description="Disordered" evidence="1">
    <location>
        <begin position="286"/>
        <end position="307"/>
    </location>
</feature>
<accession>A0A034WDN7</accession>
<sequence length="359" mass="39627">MSIKRAQYDSKCYCSSVASTCCSNTHVNCIKRKTTGSGSIFSVASKRDKQISNTRTAAKNRQNTDFVKIKRKTTLPAEVNKNRRGLGHTNLQNTTNFSRRNSAATTVTFSTPCATPASFSSNATAPSFVMPSPSPLSTSTATILKNLPVSMSTLGDNFSALSVSSKSDRGSVCSDALPHEYTEQRRFYESAKQLMKLIAVQGDNYAELNLISGSGVDGIAATACVRDAEVDAERLRQLQEFRLKNAEDCFNVHRRLDLHLPMRKNTLTPDGMEQLVCKLQRETLSPMQGKMESSGTKGVKSAVVKESAKKSQRTAITPYAARQRLLKLRLEAEELKRAKPGPKYRPLEKSCALRYQETY</sequence>
<feature type="compositionally biased region" description="Polar residues" evidence="1">
    <location>
        <begin position="286"/>
        <end position="296"/>
    </location>
</feature>
<name>A0A034WDN7_BACDO</name>
<dbReference type="OrthoDB" id="8018049at2759"/>
<dbReference type="EMBL" id="GAKP01005276">
    <property type="protein sequence ID" value="JAC53676.1"/>
    <property type="molecule type" value="Transcribed_RNA"/>
</dbReference>